<protein>
    <submittedName>
        <fullName evidence="1">Uncharacterized protein</fullName>
    </submittedName>
</protein>
<evidence type="ECO:0000313" key="2">
    <source>
        <dbReference type="Proteomes" id="UP000826661"/>
    </source>
</evidence>
<gene>
    <name evidence="1" type="ORF">H0G86_005631</name>
</gene>
<sequence>MNKVKLEIGMMVKRKIQFNFQSLEGVQNNEQSEKWAAGKLPVDSLWHQIAMPPADCQLATVLRGIEGLFWTAEQFKNPSDVVQKKALYAQFLDRTTRIMLR</sequence>
<dbReference type="AlphaFoldDB" id="A0A8G0L9Y1"/>
<name>A0A8G0L9Y1_9HYPO</name>
<reference evidence="1 2" key="1">
    <citation type="journal article" date="2021" name="BMC Genomics">
        <title>Telomere-to-telomere genome assembly of asparaginase-producing Trichoderma simmonsii.</title>
        <authorList>
            <person name="Chung D."/>
            <person name="Kwon Y.M."/>
            <person name="Yang Y."/>
        </authorList>
    </citation>
    <scope>NUCLEOTIDE SEQUENCE [LARGE SCALE GENOMIC DNA]</scope>
    <source>
        <strain evidence="1 2">GH-Sj1</strain>
    </source>
</reference>
<accession>A0A8G0L9Y1</accession>
<dbReference type="EMBL" id="CP075866">
    <property type="protein sequence ID" value="QYS98452.1"/>
    <property type="molecule type" value="Genomic_DNA"/>
</dbReference>
<proteinExistence type="predicted"/>
<dbReference type="Proteomes" id="UP000826661">
    <property type="component" value="Chromosome III"/>
</dbReference>
<evidence type="ECO:0000313" key="1">
    <source>
        <dbReference type="EMBL" id="QYS98452.1"/>
    </source>
</evidence>
<keyword evidence="2" id="KW-1185">Reference proteome</keyword>
<organism evidence="1 2">
    <name type="scientific">Trichoderma simmonsii</name>
    <dbReference type="NCBI Taxonomy" id="1491479"/>
    <lineage>
        <taxon>Eukaryota</taxon>
        <taxon>Fungi</taxon>
        <taxon>Dikarya</taxon>
        <taxon>Ascomycota</taxon>
        <taxon>Pezizomycotina</taxon>
        <taxon>Sordariomycetes</taxon>
        <taxon>Hypocreomycetidae</taxon>
        <taxon>Hypocreales</taxon>
        <taxon>Hypocreaceae</taxon>
        <taxon>Trichoderma</taxon>
    </lineage>
</organism>